<dbReference type="NCBIfam" id="TIGR00937">
    <property type="entry name" value="2A51"/>
    <property type="match status" value="1"/>
</dbReference>
<feature type="transmembrane region" description="Helical" evidence="7">
    <location>
        <begin position="51"/>
        <end position="71"/>
    </location>
</feature>
<dbReference type="Pfam" id="PF02417">
    <property type="entry name" value="Chromate_transp"/>
    <property type="match status" value="2"/>
</dbReference>
<dbReference type="RefSeq" id="WP_044193570.1">
    <property type="nucleotide sequence ID" value="NZ_KE386765.1"/>
</dbReference>
<name>A0A0F5JHM1_9BACT</name>
<proteinExistence type="inferred from homology"/>
<evidence type="ECO:0000256" key="4">
    <source>
        <dbReference type="ARBA" id="ARBA00022692"/>
    </source>
</evidence>
<dbReference type="GO" id="GO:0015109">
    <property type="term" value="F:chromate transmembrane transporter activity"/>
    <property type="evidence" value="ECO:0007669"/>
    <property type="project" value="InterPro"/>
</dbReference>
<dbReference type="GO" id="GO:0005886">
    <property type="term" value="C:plasma membrane"/>
    <property type="evidence" value="ECO:0007669"/>
    <property type="project" value="UniProtKB-SubCell"/>
</dbReference>
<feature type="transmembrane region" description="Helical" evidence="7">
    <location>
        <begin position="336"/>
        <end position="369"/>
    </location>
</feature>
<dbReference type="PATRIC" id="fig|1203610.3.peg.1989"/>
<feature type="transmembrane region" description="Helical" evidence="7">
    <location>
        <begin position="7"/>
        <end position="31"/>
    </location>
</feature>
<comment type="similarity">
    <text evidence="2">Belongs to the chromate ion transporter (CHR) (TC 2.A.51) family.</text>
</comment>
<feature type="transmembrane region" description="Helical" evidence="7">
    <location>
        <begin position="78"/>
        <end position="101"/>
    </location>
</feature>
<protein>
    <submittedName>
        <fullName evidence="8">Chromate ion transporter (CHR) family chromate transporter</fullName>
    </submittedName>
</protein>
<dbReference type="InterPro" id="IPR003370">
    <property type="entry name" value="Chromate_transpt"/>
</dbReference>
<dbReference type="InterPro" id="IPR052518">
    <property type="entry name" value="CHR_Transporter"/>
</dbReference>
<dbReference type="PIRSF" id="PIRSF004810">
    <property type="entry name" value="ChrA"/>
    <property type="match status" value="1"/>
</dbReference>
<keyword evidence="6 7" id="KW-0472">Membrane</keyword>
<comment type="subcellular location">
    <subcellularLocation>
        <location evidence="1">Cell membrane</location>
        <topology evidence="1">Multi-pass membrane protein</topology>
    </subcellularLocation>
</comment>
<comment type="caution">
    <text evidence="8">The sequence shown here is derived from an EMBL/GenBank/DDBJ whole genome shotgun (WGS) entry which is preliminary data.</text>
</comment>
<dbReference type="PANTHER" id="PTHR43663">
    <property type="entry name" value="CHROMATE TRANSPORT PROTEIN-RELATED"/>
    <property type="match status" value="1"/>
</dbReference>
<dbReference type="EMBL" id="AQHW01000013">
    <property type="protein sequence ID" value="KKB57219.1"/>
    <property type="molecule type" value="Genomic_DNA"/>
</dbReference>
<keyword evidence="5 7" id="KW-1133">Transmembrane helix</keyword>
<feature type="transmembrane region" description="Helical" evidence="7">
    <location>
        <begin position="290"/>
        <end position="315"/>
    </location>
</feature>
<dbReference type="AlphaFoldDB" id="A0A0F5JHM1"/>
<evidence type="ECO:0000256" key="7">
    <source>
        <dbReference type="SAM" id="Phobius"/>
    </source>
</evidence>
<evidence type="ECO:0000256" key="2">
    <source>
        <dbReference type="ARBA" id="ARBA00005262"/>
    </source>
</evidence>
<dbReference type="Proteomes" id="UP000033035">
    <property type="component" value="Unassembled WGS sequence"/>
</dbReference>
<keyword evidence="9" id="KW-1185">Reference proteome</keyword>
<accession>A0A0F5JHM1</accession>
<feature type="transmembrane region" description="Helical" evidence="7">
    <location>
        <begin position="144"/>
        <end position="177"/>
    </location>
</feature>
<dbReference type="InterPro" id="IPR014047">
    <property type="entry name" value="Chr_Tranpt_l_chain"/>
</dbReference>
<dbReference type="PANTHER" id="PTHR43663:SF1">
    <property type="entry name" value="CHROMATE TRANSPORTER"/>
    <property type="match status" value="1"/>
</dbReference>
<evidence type="ECO:0000256" key="3">
    <source>
        <dbReference type="ARBA" id="ARBA00022475"/>
    </source>
</evidence>
<evidence type="ECO:0000313" key="8">
    <source>
        <dbReference type="EMBL" id="KKB57219.1"/>
    </source>
</evidence>
<feature type="transmembrane region" description="Helical" evidence="7">
    <location>
        <begin position="375"/>
        <end position="391"/>
    </location>
</feature>
<evidence type="ECO:0000256" key="6">
    <source>
        <dbReference type="ARBA" id="ARBA00023136"/>
    </source>
</evidence>
<evidence type="ECO:0000313" key="9">
    <source>
        <dbReference type="Proteomes" id="UP000033035"/>
    </source>
</evidence>
<gene>
    <name evidence="8" type="ORF">HMPREF1536_01940</name>
</gene>
<feature type="transmembrane region" description="Helical" evidence="7">
    <location>
        <begin position="197"/>
        <end position="215"/>
    </location>
</feature>
<dbReference type="HOGENOM" id="CLU_018106_0_0_10"/>
<feature type="transmembrane region" description="Helical" evidence="7">
    <location>
        <begin position="113"/>
        <end position="132"/>
    </location>
</feature>
<dbReference type="STRING" id="1203610.HMPREF1536_01940"/>
<reference evidence="8 9" key="1">
    <citation type="submission" date="2013-04" db="EMBL/GenBank/DDBJ databases">
        <title>The Genome Sequence of Parabacteroides gordonii DSM 23371.</title>
        <authorList>
            <consortium name="The Broad Institute Genomics Platform"/>
            <person name="Earl A."/>
            <person name="Ward D."/>
            <person name="Feldgarden M."/>
            <person name="Gevers D."/>
            <person name="Martens E."/>
            <person name="Sakamoto M."/>
            <person name="Benno Y."/>
            <person name="Suzuki N."/>
            <person name="Matsunaga N."/>
            <person name="Koshihara K."/>
            <person name="Seki M."/>
            <person name="Komiya H."/>
            <person name="Walker B."/>
            <person name="Young S."/>
            <person name="Zeng Q."/>
            <person name="Gargeya S."/>
            <person name="Fitzgerald M."/>
            <person name="Haas B."/>
            <person name="Abouelleil A."/>
            <person name="Allen A.W."/>
            <person name="Alvarado L."/>
            <person name="Arachchi H.M."/>
            <person name="Berlin A.M."/>
            <person name="Chapman S.B."/>
            <person name="Gainer-Dewar J."/>
            <person name="Goldberg J."/>
            <person name="Griggs A."/>
            <person name="Gujja S."/>
            <person name="Hansen M."/>
            <person name="Howarth C."/>
            <person name="Imamovic A."/>
            <person name="Ireland A."/>
            <person name="Larimer J."/>
            <person name="McCowan C."/>
            <person name="Murphy C."/>
            <person name="Pearson M."/>
            <person name="Poon T.W."/>
            <person name="Priest M."/>
            <person name="Roberts A."/>
            <person name="Saif S."/>
            <person name="Shea T."/>
            <person name="Sisk P."/>
            <person name="Sykes S."/>
            <person name="Wortman J."/>
            <person name="Nusbaum C."/>
            <person name="Birren B."/>
        </authorList>
    </citation>
    <scope>NUCLEOTIDE SEQUENCE [LARGE SCALE GENOMIC DNA]</scope>
    <source>
        <strain evidence="8 9">MS-1</strain>
    </source>
</reference>
<evidence type="ECO:0000256" key="1">
    <source>
        <dbReference type="ARBA" id="ARBA00004651"/>
    </source>
</evidence>
<sequence length="392" mass="41373">MGQVSLLYIFLTFLKLGATAFGGYMSLIAVVQKQLVEVDKKLKEEDLLDGISLTSVLPGPVAVNTIAYVGYRLRGISGAIVAFIGIIIPSFLLVILLSWLYFSYGNIPAVKNIFSGITPAITALIVTVAIGMTRKTVKVPIQWVICLLAALLLIFIGGFTVTFLLLVGSGVAGAFLFRQPAGTDTMSTGKNFIGRKQLIISGIVLLLLLCTLLWGGQSPEAPKDIQILSTFSGISLTLFGGGYVVIPALHELFVENLKWLTSAEFADGIAIGQITPGPIFITAAFIGYKVAGVLGALLATVAIFTPPAALTVLLSRFVEALNHSSVVKAAMKGIRAAVIGMIFASAITIGQTITLSVAAAAIFVVTFFISFKYTISPIYLILGAGVAGFILF</sequence>
<feature type="transmembrane region" description="Helical" evidence="7">
    <location>
        <begin position="227"/>
        <end position="249"/>
    </location>
</feature>
<keyword evidence="3" id="KW-1003">Cell membrane</keyword>
<keyword evidence="4 7" id="KW-0812">Transmembrane</keyword>
<evidence type="ECO:0000256" key="5">
    <source>
        <dbReference type="ARBA" id="ARBA00022989"/>
    </source>
</evidence>
<organism evidence="8 9">
    <name type="scientific">Parabacteroides gordonii MS-1 = DSM 23371</name>
    <dbReference type="NCBI Taxonomy" id="1203610"/>
    <lineage>
        <taxon>Bacteria</taxon>
        <taxon>Pseudomonadati</taxon>
        <taxon>Bacteroidota</taxon>
        <taxon>Bacteroidia</taxon>
        <taxon>Bacteroidales</taxon>
        <taxon>Tannerellaceae</taxon>
        <taxon>Parabacteroides</taxon>
    </lineage>
</organism>